<reference evidence="1 2" key="1">
    <citation type="journal article" date="2020" name="ISME J.">
        <title>Comparative genomics reveals insights into cyanobacterial evolution and habitat adaptation.</title>
        <authorList>
            <person name="Chen M.Y."/>
            <person name="Teng W.K."/>
            <person name="Zhao L."/>
            <person name="Hu C.X."/>
            <person name="Zhou Y.K."/>
            <person name="Han B.P."/>
            <person name="Song L.R."/>
            <person name="Shu W.S."/>
        </authorList>
    </citation>
    <scope>NUCLEOTIDE SEQUENCE [LARGE SCALE GENOMIC DNA]</scope>
    <source>
        <strain evidence="1 2">FACHB-1050</strain>
    </source>
</reference>
<evidence type="ECO:0000313" key="2">
    <source>
        <dbReference type="Proteomes" id="UP000618445"/>
    </source>
</evidence>
<sequence>MSKKPKRKPKPTTIQYLAEFKYEDENTEEIIAEFPIAVPKTFEQLQVEEAKKILLRVLSTQKGKITYISLWTFTKEKSEDGNIKLEKKRLLMSSSIEPYREFGKEAEAYVSPEDEEVLKLILACFLRAVSKPYPPLVCQ</sequence>
<name>A0ABR8C7W7_9CYAN</name>
<proteinExistence type="predicted"/>
<organism evidence="1 2">
    <name type="scientific">Phormidium tenue FACHB-1050</name>
    <dbReference type="NCBI Taxonomy" id="2692857"/>
    <lineage>
        <taxon>Bacteria</taxon>
        <taxon>Bacillati</taxon>
        <taxon>Cyanobacteriota</taxon>
        <taxon>Cyanophyceae</taxon>
        <taxon>Oscillatoriophycideae</taxon>
        <taxon>Oscillatoriales</taxon>
        <taxon>Oscillatoriaceae</taxon>
        <taxon>Phormidium</taxon>
    </lineage>
</organism>
<gene>
    <name evidence="1" type="ORF">H6G05_07505</name>
</gene>
<keyword evidence="2" id="KW-1185">Reference proteome</keyword>
<accession>A0ABR8C7W7</accession>
<dbReference type="RefSeq" id="WP_190577577.1">
    <property type="nucleotide sequence ID" value="NZ_CAWPQU010000078.1"/>
</dbReference>
<comment type="caution">
    <text evidence="1">The sequence shown here is derived from an EMBL/GenBank/DDBJ whole genome shotgun (WGS) entry which is preliminary data.</text>
</comment>
<dbReference type="EMBL" id="JACJQY010000008">
    <property type="protein sequence ID" value="MBD2316691.1"/>
    <property type="molecule type" value="Genomic_DNA"/>
</dbReference>
<dbReference type="Proteomes" id="UP000618445">
    <property type="component" value="Unassembled WGS sequence"/>
</dbReference>
<evidence type="ECO:0000313" key="1">
    <source>
        <dbReference type="EMBL" id="MBD2316691.1"/>
    </source>
</evidence>
<protein>
    <submittedName>
        <fullName evidence="1">Uncharacterized protein</fullName>
    </submittedName>
</protein>